<dbReference type="Proteomes" id="UP000005237">
    <property type="component" value="Unassembled WGS sequence"/>
</dbReference>
<dbReference type="FunFam" id="3.40.630.30:FF:000290">
    <property type="entry name" value="Protein CBG23731"/>
    <property type="match status" value="1"/>
</dbReference>
<keyword evidence="4" id="KW-0156">Chromatin regulator</keyword>
<accession>A0A8R1HRY2</accession>
<dbReference type="GO" id="GO:0120518">
    <property type="term" value="F:protein N-terminal-methionine acetyltransferase activity"/>
    <property type="evidence" value="ECO:0007669"/>
    <property type="project" value="UniProtKB-EC"/>
</dbReference>
<dbReference type="GO" id="GO:0004402">
    <property type="term" value="F:histone acetyltransferase activity"/>
    <property type="evidence" value="ECO:0007669"/>
    <property type="project" value="TreeGrafter"/>
</dbReference>
<keyword evidence="13" id="KW-1185">Reference proteome</keyword>
<feature type="domain" description="N-acetyltransferase" evidence="11">
    <location>
        <begin position="58"/>
        <end position="222"/>
    </location>
</feature>
<evidence type="ECO:0000256" key="6">
    <source>
        <dbReference type="ARBA" id="ARBA00025774"/>
    </source>
</evidence>
<dbReference type="Gene3D" id="3.40.630.30">
    <property type="match status" value="1"/>
</dbReference>
<organism evidence="12 13">
    <name type="scientific">Caenorhabditis japonica</name>
    <dbReference type="NCBI Taxonomy" id="281687"/>
    <lineage>
        <taxon>Eukaryota</taxon>
        <taxon>Metazoa</taxon>
        <taxon>Ecdysozoa</taxon>
        <taxon>Nematoda</taxon>
        <taxon>Chromadorea</taxon>
        <taxon>Rhabditida</taxon>
        <taxon>Rhabditina</taxon>
        <taxon>Rhabditomorpha</taxon>
        <taxon>Rhabditoidea</taxon>
        <taxon>Rhabditidae</taxon>
        <taxon>Peloderinae</taxon>
        <taxon>Caenorhabditis</taxon>
    </lineage>
</organism>
<dbReference type="GO" id="GO:0007059">
    <property type="term" value="P:chromosome segregation"/>
    <property type="evidence" value="ECO:0007669"/>
    <property type="project" value="UniProtKB-KW"/>
</dbReference>
<reference evidence="12" key="2">
    <citation type="submission" date="2022-06" db="UniProtKB">
        <authorList>
            <consortium name="EnsemblMetazoa"/>
        </authorList>
    </citation>
    <scope>IDENTIFICATION</scope>
    <source>
        <strain evidence="12">DF5081</strain>
    </source>
</reference>
<evidence type="ECO:0000256" key="1">
    <source>
        <dbReference type="ARBA" id="ARBA00013184"/>
    </source>
</evidence>
<dbReference type="PANTHER" id="PTHR14744:SF15">
    <property type="entry name" value="N-ALPHA-ACETYLTRANSFERASE 60"/>
    <property type="match status" value="1"/>
</dbReference>
<evidence type="ECO:0000256" key="2">
    <source>
        <dbReference type="ARBA" id="ARBA00022679"/>
    </source>
</evidence>
<evidence type="ECO:0000313" key="12">
    <source>
        <dbReference type="EnsemblMetazoa" id="CJA06898.1"/>
    </source>
</evidence>
<keyword evidence="5" id="KW-0012">Acyltransferase</keyword>
<dbReference type="GO" id="GO:0000139">
    <property type="term" value="C:Golgi membrane"/>
    <property type="evidence" value="ECO:0007669"/>
    <property type="project" value="TreeGrafter"/>
</dbReference>
<dbReference type="EnsemblMetazoa" id="CJA06898.1">
    <property type="protein sequence ID" value="CJA06898.1"/>
    <property type="gene ID" value="WBGene00126102"/>
</dbReference>
<dbReference type="CDD" id="cd04301">
    <property type="entry name" value="NAT_SF"/>
    <property type="match status" value="1"/>
</dbReference>
<reference evidence="13" key="1">
    <citation type="submission" date="2010-08" db="EMBL/GenBank/DDBJ databases">
        <authorList>
            <consortium name="Caenorhabditis japonica Sequencing Consortium"/>
            <person name="Wilson R.K."/>
        </authorList>
    </citation>
    <scope>NUCLEOTIDE SEQUENCE [LARGE SCALE GENOMIC DNA]</scope>
    <source>
        <strain evidence="13">DF5081</strain>
    </source>
</reference>
<comment type="catalytic activity">
    <reaction evidence="10">
        <text>N-terminal L-methionyl-[transmembrane protein] + acetyl-CoA = N-terminal N(alpha)-acetyl-L-methionyl-[transmembrane protein] + CoA + H(+)</text>
        <dbReference type="Rhea" id="RHEA:50604"/>
        <dbReference type="Rhea" id="RHEA-COMP:12745"/>
        <dbReference type="Rhea" id="RHEA-COMP:12746"/>
        <dbReference type="ChEBI" id="CHEBI:15378"/>
        <dbReference type="ChEBI" id="CHEBI:57287"/>
        <dbReference type="ChEBI" id="CHEBI:57288"/>
        <dbReference type="ChEBI" id="CHEBI:64731"/>
        <dbReference type="ChEBI" id="CHEBI:133414"/>
        <dbReference type="EC" id="2.3.1.259"/>
    </reaction>
</comment>
<dbReference type="SUPFAM" id="SSF55729">
    <property type="entry name" value="Acyl-CoA N-acyltransferases (Nat)"/>
    <property type="match status" value="1"/>
</dbReference>
<dbReference type="PANTHER" id="PTHR14744">
    <property type="entry name" value="N-ALPHA-ACETYLTRANSFERASE 60"/>
    <property type="match status" value="1"/>
</dbReference>
<dbReference type="PROSITE" id="PS51186">
    <property type="entry name" value="GNAT"/>
    <property type="match status" value="1"/>
</dbReference>
<evidence type="ECO:0000256" key="4">
    <source>
        <dbReference type="ARBA" id="ARBA00022853"/>
    </source>
</evidence>
<protein>
    <recommendedName>
        <fullName evidence="8">N-alpha-acetyltransferase 60</fullName>
        <ecNumber evidence="7">2.3.1.259</ecNumber>
        <ecNumber evidence="1">2.3.1.48</ecNumber>
    </recommendedName>
</protein>
<evidence type="ECO:0000256" key="10">
    <source>
        <dbReference type="ARBA" id="ARBA00048848"/>
    </source>
</evidence>
<dbReference type="AlphaFoldDB" id="A0A8R1HRY2"/>
<comment type="catalytic activity">
    <reaction evidence="9">
        <text>L-lysyl-[protein] + acetyl-CoA = N(6)-acetyl-L-lysyl-[protein] + CoA + H(+)</text>
        <dbReference type="Rhea" id="RHEA:45948"/>
        <dbReference type="Rhea" id="RHEA-COMP:9752"/>
        <dbReference type="Rhea" id="RHEA-COMP:10731"/>
        <dbReference type="ChEBI" id="CHEBI:15378"/>
        <dbReference type="ChEBI" id="CHEBI:29969"/>
        <dbReference type="ChEBI" id="CHEBI:57287"/>
        <dbReference type="ChEBI" id="CHEBI:57288"/>
        <dbReference type="ChEBI" id="CHEBI:61930"/>
        <dbReference type="EC" id="2.3.1.48"/>
    </reaction>
</comment>
<name>A0A8R1HRY2_CAEJA</name>
<evidence type="ECO:0000256" key="5">
    <source>
        <dbReference type="ARBA" id="ARBA00023315"/>
    </source>
</evidence>
<sequence length="254" mass="28173">MEKSTKLGWPFDPKTLSASSKIILMEDDQTALQSSSTIMTPSSSNPQILKPSSLAESLTLRSLCTWDREAVESLCNESFPIQYPDCWYDEVVSGGLQSTGLFDQGNLAAMIVSETKCLYDCNLEDQGILADSNAQVMYILSIAVSKKFRRLGLATRLLSHLFSALVEQPPYPRAVFLHVLSTNSAALSFYKMHGFEFHASLQNYYRIGENYADGCTYVKYTNGVQAPVTFTDVCRTLGSTICMPLKALCKMLSF</sequence>
<dbReference type="Pfam" id="PF00583">
    <property type="entry name" value="Acetyltransf_1"/>
    <property type="match status" value="1"/>
</dbReference>
<dbReference type="InterPro" id="IPR045141">
    <property type="entry name" value="NAA60-like"/>
</dbReference>
<dbReference type="InterPro" id="IPR000182">
    <property type="entry name" value="GNAT_dom"/>
</dbReference>
<keyword evidence="3" id="KW-0159">Chromosome partition</keyword>
<comment type="similarity">
    <text evidence="6">Belongs to the acetyltransferase family. NAA60 subfamily.</text>
</comment>
<evidence type="ECO:0000256" key="9">
    <source>
        <dbReference type="ARBA" id="ARBA00048017"/>
    </source>
</evidence>
<dbReference type="EC" id="2.3.1.259" evidence="7"/>
<evidence type="ECO:0000259" key="11">
    <source>
        <dbReference type="PROSITE" id="PS51186"/>
    </source>
</evidence>
<evidence type="ECO:0000256" key="8">
    <source>
        <dbReference type="ARBA" id="ARBA00026144"/>
    </source>
</evidence>
<proteinExistence type="inferred from homology"/>
<dbReference type="InterPro" id="IPR016181">
    <property type="entry name" value="Acyl_CoA_acyltransferase"/>
</dbReference>
<keyword evidence="2" id="KW-0808">Transferase</keyword>
<dbReference type="EC" id="2.3.1.48" evidence="1"/>
<evidence type="ECO:0000256" key="7">
    <source>
        <dbReference type="ARBA" id="ARBA00026111"/>
    </source>
</evidence>
<evidence type="ECO:0000313" key="13">
    <source>
        <dbReference type="Proteomes" id="UP000005237"/>
    </source>
</evidence>
<evidence type="ECO:0000256" key="3">
    <source>
        <dbReference type="ARBA" id="ARBA00022829"/>
    </source>
</evidence>